<feature type="signal peptide" evidence="5">
    <location>
        <begin position="1"/>
        <end position="22"/>
    </location>
</feature>
<dbReference type="InterPro" id="IPR012334">
    <property type="entry name" value="Pectin_lyas_fold"/>
</dbReference>
<dbReference type="Pfam" id="PF07470">
    <property type="entry name" value="Glyco_hydro_88"/>
    <property type="match status" value="1"/>
</dbReference>
<dbReference type="InterPro" id="IPR011050">
    <property type="entry name" value="Pectin_lyase_fold/virulence"/>
</dbReference>
<comment type="similarity">
    <text evidence="1 4">Belongs to the glycosyl hydrolase 28 family.</text>
</comment>
<proteinExistence type="inferred from homology"/>
<evidence type="ECO:0000313" key="7">
    <source>
        <dbReference type="Proteomes" id="UP001200470"/>
    </source>
</evidence>
<dbReference type="Proteomes" id="UP001200470">
    <property type="component" value="Unassembled WGS sequence"/>
</dbReference>
<dbReference type="InterPro" id="IPR006626">
    <property type="entry name" value="PbH1"/>
</dbReference>
<name>A0ABS9CG27_9BACT</name>
<sequence>MKRLLQLLFVAIIVPIAAQAKAWDDNEYKRIEQSIKAPTFPERDFVITKYGAKTGNTAAKNQKAINKAILACSKKGGGRVIVPAGTYLTGAITLLSNVNLVVEKDAKLQFVFEPDLYPVVPTRWEGLDCHNVSPCIYAYKQQNIAVTGEGTIDGGGSKETWWQWTGVPYFGGAPDKLPNQRSGTRARLLKQAEDGIDMNERIFTKNDGLRPQLINFNQCENILLEDLTLLRSPFWVIHPLLSKNITVRGMKIINDGPNGDGCDPESCDGVLIENCYFNTGDDCIAIKSGRNRDGRLWDRPSENIIIRNCEMKNGHGGVVIGSEISGGCRNVYAENNVMDSPELERVVRIKTNTCRGGIIENINARNIKVGVCKESVLKINLDYEHNEICCRGYIPTVRNINIENITCEKSQYGVQIIALDTACYVYDINVKNCRFNGVRDGNSIKGMTRDVRFDNLFINGSLALQEKPFKNYSQWLTYSEMKRVPKSYLLDFSSKPKWSYVMGIELEAMLDTYLKYGGDDILAYCREYTDTMIAPNGAIRGFRMEDYNLDNIRTGHFVTRMYQLQPEKKNLLAMQLMMKQLKKQPRTIADKVYWHKAIYSYQVWLDGIFMGLPFYTLTARDLLKQKDAQKIYDDAVNQISVTYQRTFDPKTGLNRHAWDETHEMFWADKETGLSQHCWGRAQGWYTMALIELLDALPENYSRRGEVIELLRKDLDAVIKWQDKKTGVWYQVMDSPEREGNYLESTCSSMFAYALLKAYRKGYLGEKYRDAGIKAYKGIINNFIRVNADKTISLTQCCAVAGLGPGISAKVLKAAPKVKENKRRDGSFQYYLSEPVRDNDAKGVGPFIWASLEMEMLGFDTDNTTASINREAVLFRNNPIITKADNLASLTVGNGHFAATVDVTGLQSYTTDYEQGIPLTTMSDWGWHSFPNTEKLTPADTEKSYDLGHGHQEVYAVEYKQNGRNKQATEYFRVNPHRLNLGAIGLQLTDNQSNPIALNQLTDIHQELHLWDAQIDSHFLADGKPVDVITFCRPDRDQLVARVKSPLLKNQQAKVAIRLPYPTGKHADHAADWSKTDRHTSSIVKQDAQSALIQHQLDSTTYYIYVRWNGIADLQPMGNHQYALSTTDDVLEFSAEYCLKPIDRPASETFADHMKRNQKFWHRHWSAGAFVDFGQCTDPRAKELERRVVLSQYLTYINCAGNMPPQETGLTYNSWFGRPHLEMTWWHAVDFCLWNQPDVVARMLRWYDDVAAPVARNIAKRQGFKGLRWMKMTDPWAGEAPSNVGSFLLWQQPHYIYLAEEMYRANPSDQTLKTYAEHVEQTAEFMADFAKSCDRGGQYIPLTGATAMQECMRKDFSYNHPFELSYWRYGLTVAQKWRERMGKSRNADWDNIIKRLAPLPEKNGIYQAGLPSKEEPRFDEHCYSDHPAVLGAFGLIPTQGIDSIKMRHTLDAVMHNWHWGTTWGWDYGMIAMTAARLGEPETALQALLIDTQKNTYLPNGHNFQTPDRLRLYLPGNGSLLTAIAMMCCGWDGCQQPLNPGFPKNGKWNVRWEGFNRMQ</sequence>
<dbReference type="GO" id="GO:0016787">
    <property type="term" value="F:hydrolase activity"/>
    <property type="evidence" value="ECO:0007669"/>
    <property type="project" value="UniProtKB-KW"/>
</dbReference>
<dbReference type="Pfam" id="PF00295">
    <property type="entry name" value="Glyco_hydro_28"/>
    <property type="match status" value="1"/>
</dbReference>
<dbReference type="InterPro" id="IPR052043">
    <property type="entry name" value="PolySaccharide_Degr_Enz"/>
</dbReference>
<keyword evidence="7" id="KW-1185">Reference proteome</keyword>
<protein>
    <submittedName>
        <fullName evidence="6">Glycoside hydrolase family 88 protein</fullName>
    </submittedName>
</protein>
<dbReference type="SUPFAM" id="SSF51126">
    <property type="entry name" value="Pectin lyase-like"/>
    <property type="match status" value="1"/>
</dbReference>
<gene>
    <name evidence="6" type="ORF">I6E12_06190</name>
</gene>
<feature type="chain" id="PRO_5045955450" evidence="5">
    <location>
        <begin position="23"/>
        <end position="1557"/>
    </location>
</feature>
<dbReference type="InterPro" id="IPR000743">
    <property type="entry name" value="Glyco_hydro_28"/>
</dbReference>
<dbReference type="InterPro" id="IPR012341">
    <property type="entry name" value="6hp_glycosidase-like_sf"/>
</dbReference>
<evidence type="ECO:0000256" key="5">
    <source>
        <dbReference type="SAM" id="SignalP"/>
    </source>
</evidence>
<accession>A0ABS9CG27</accession>
<dbReference type="Gene3D" id="2.160.20.10">
    <property type="entry name" value="Single-stranded right-handed beta-helix, Pectin lyase-like"/>
    <property type="match status" value="1"/>
</dbReference>
<keyword evidence="5" id="KW-0732">Signal</keyword>
<evidence type="ECO:0000256" key="1">
    <source>
        <dbReference type="ARBA" id="ARBA00008834"/>
    </source>
</evidence>
<keyword evidence="3 4" id="KW-0326">Glycosidase</keyword>
<dbReference type="InterPro" id="IPR010905">
    <property type="entry name" value="Glyco_hydro_88"/>
</dbReference>
<dbReference type="EMBL" id="JADYTN010000011">
    <property type="protein sequence ID" value="MCF2563699.1"/>
    <property type="molecule type" value="Genomic_DNA"/>
</dbReference>
<evidence type="ECO:0000256" key="2">
    <source>
        <dbReference type="ARBA" id="ARBA00022801"/>
    </source>
</evidence>
<dbReference type="SUPFAM" id="SSF48208">
    <property type="entry name" value="Six-hairpin glycosidases"/>
    <property type="match status" value="2"/>
</dbReference>
<evidence type="ECO:0000256" key="3">
    <source>
        <dbReference type="ARBA" id="ARBA00023295"/>
    </source>
</evidence>
<dbReference type="InterPro" id="IPR008928">
    <property type="entry name" value="6-hairpin_glycosidase_sf"/>
</dbReference>
<dbReference type="PROSITE" id="PS00502">
    <property type="entry name" value="POLYGALACTURONASE"/>
    <property type="match status" value="1"/>
</dbReference>
<comment type="caution">
    <text evidence="6">The sequence shown here is derived from an EMBL/GenBank/DDBJ whole genome shotgun (WGS) entry which is preliminary data.</text>
</comment>
<dbReference type="Gene3D" id="1.50.10.10">
    <property type="match status" value="1"/>
</dbReference>
<organism evidence="6 7">
    <name type="scientific">Xylanibacter brevis</name>
    <dbReference type="NCBI Taxonomy" id="83231"/>
    <lineage>
        <taxon>Bacteria</taxon>
        <taxon>Pseudomonadati</taxon>
        <taxon>Bacteroidota</taxon>
        <taxon>Bacteroidia</taxon>
        <taxon>Bacteroidales</taxon>
        <taxon>Prevotellaceae</taxon>
        <taxon>Xylanibacter</taxon>
    </lineage>
</organism>
<evidence type="ECO:0000313" key="6">
    <source>
        <dbReference type="EMBL" id="MCF2563699.1"/>
    </source>
</evidence>
<dbReference type="PANTHER" id="PTHR33886">
    <property type="entry name" value="UNSATURATED RHAMNOGALACTURONAN HYDROLASE (EUROFUNG)"/>
    <property type="match status" value="1"/>
</dbReference>
<dbReference type="RefSeq" id="WP_336410082.1">
    <property type="nucleotide sequence ID" value="NZ_JADYTN010000011.1"/>
</dbReference>
<evidence type="ECO:0000256" key="4">
    <source>
        <dbReference type="RuleBase" id="RU361169"/>
    </source>
</evidence>
<keyword evidence="2 4" id="KW-0378">Hydrolase</keyword>
<dbReference type="SMART" id="SM00710">
    <property type="entry name" value="PbH1"/>
    <property type="match status" value="7"/>
</dbReference>
<dbReference type="PANTHER" id="PTHR33886:SF8">
    <property type="entry name" value="UNSATURATED RHAMNOGALACTURONAN HYDROLASE (EUROFUNG)"/>
    <property type="match status" value="1"/>
</dbReference>
<reference evidence="6 7" key="1">
    <citation type="submission" date="2020-12" db="EMBL/GenBank/DDBJ databases">
        <title>Whole genome sequences of gut porcine anaerobes.</title>
        <authorList>
            <person name="Kubasova T."/>
            <person name="Jahodarova E."/>
            <person name="Rychlik I."/>
        </authorList>
    </citation>
    <scope>NUCLEOTIDE SEQUENCE [LARGE SCALE GENOMIC DNA]</scope>
    <source>
        <strain evidence="6 7">An925</strain>
    </source>
</reference>